<sequence>MEVEDPTVAPADDCRLVLGSSQNTTEAASTLTVSEDTPGVHFKRFCRCGLQRQAFPDVETGDPGFVQESNAKKRNQKLMVLILTVACIVNLAVTGIGIAYLRLHFAQEDILSIDEVSPDARRDKEEASSLYSHIKAMIKRRARSPTSTKQTSATPGHRPKHRLRTRWTPRFDVANLPWFKSVTTSMAPKIFKAPSGYSLT</sequence>
<evidence type="ECO:0000256" key="2">
    <source>
        <dbReference type="SAM" id="Phobius"/>
    </source>
</evidence>
<organism evidence="3">
    <name type="scientific">Rhipicephalus appendiculatus</name>
    <name type="common">Brown ear tick</name>
    <dbReference type="NCBI Taxonomy" id="34631"/>
    <lineage>
        <taxon>Eukaryota</taxon>
        <taxon>Metazoa</taxon>
        <taxon>Ecdysozoa</taxon>
        <taxon>Arthropoda</taxon>
        <taxon>Chelicerata</taxon>
        <taxon>Arachnida</taxon>
        <taxon>Acari</taxon>
        <taxon>Parasitiformes</taxon>
        <taxon>Ixodida</taxon>
        <taxon>Ixodoidea</taxon>
        <taxon>Ixodidae</taxon>
        <taxon>Rhipicephalinae</taxon>
        <taxon>Rhipicephalus</taxon>
        <taxon>Rhipicephalus</taxon>
    </lineage>
</organism>
<evidence type="ECO:0000256" key="1">
    <source>
        <dbReference type="SAM" id="MobiDB-lite"/>
    </source>
</evidence>
<accession>A0A131Z370</accession>
<dbReference type="EMBL" id="GEDV01003986">
    <property type="protein sequence ID" value="JAP84571.1"/>
    <property type="molecule type" value="Transcribed_RNA"/>
</dbReference>
<proteinExistence type="predicted"/>
<keyword evidence="2" id="KW-1133">Transmembrane helix</keyword>
<evidence type="ECO:0000313" key="3">
    <source>
        <dbReference type="EMBL" id="JAP84571.1"/>
    </source>
</evidence>
<protein>
    <submittedName>
        <fullName evidence="3">Uncharacterized protein</fullName>
    </submittedName>
</protein>
<reference evidence="3" key="1">
    <citation type="journal article" date="2016" name="Ticks Tick Borne Dis.">
        <title>De novo assembly and annotation of the salivary gland transcriptome of Rhipicephalus appendiculatus male and female ticks during blood feeding.</title>
        <authorList>
            <person name="de Castro M.H."/>
            <person name="de Klerk D."/>
            <person name="Pienaar R."/>
            <person name="Latif A.A."/>
            <person name="Rees D.J."/>
            <person name="Mans B.J."/>
        </authorList>
    </citation>
    <scope>NUCLEOTIDE SEQUENCE</scope>
    <source>
        <tissue evidence="3">Salivary glands</tissue>
    </source>
</reference>
<dbReference type="AlphaFoldDB" id="A0A131Z370"/>
<name>A0A131Z370_RHIAP</name>
<feature type="transmembrane region" description="Helical" evidence="2">
    <location>
        <begin position="78"/>
        <end position="101"/>
    </location>
</feature>
<keyword evidence="2" id="KW-0812">Transmembrane</keyword>
<keyword evidence="2" id="KW-0472">Membrane</keyword>
<feature type="compositionally biased region" description="Polar residues" evidence="1">
    <location>
        <begin position="144"/>
        <end position="154"/>
    </location>
</feature>
<feature type="region of interest" description="Disordered" evidence="1">
    <location>
        <begin position="139"/>
        <end position="164"/>
    </location>
</feature>